<reference evidence="2" key="1">
    <citation type="journal article" date="2020" name="Phytopathology">
        <title>Genome sequence of the chestnut blight fungus Cryphonectria parasitica EP155: A fundamental resource for an archetypical invasive plant pathogen.</title>
        <authorList>
            <person name="Crouch J.A."/>
            <person name="Dawe A."/>
            <person name="Aerts A."/>
            <person name="Barry K."/>
            <person name="Churchill A.C.L."/>
            <person name="Grimwood J."/>
            <person name="Hillman B."/>
            <person name="Milgroom M.G."/>
            <person name="Pangilinan J."/>
            <person name="Smith M."/>
            <person name="Salamov A."/>
            <person name="Schmutz J."/>
            <person name="Yadav J."/>
            <person name="Grigoriev I.V."/>
            <person name="Nuss D."/>
        </authorList>
    </citation>
    <scope>NUCLEOTIDE SEQUENCE</scope>
    <source>
        <strain evidence="2">EP155</strain>
    </source>
</reference>
<organism evidence="2 3">
    <name type="scientific">Cryphonectria parasitica (strain ATCC 38755 / EP155)</name>
    <dbReference type="NCBI Taxonomy" id="660469"/>
    <lineage>
        <taxon>Eukaryota</taxon>
        <taxon>Fungi</taxon>
        <taxon>Dikarya</taxon>
        <taxon>Ascomycota</taxon>
        <taxon>Pezizomycotina</taxon>
        <taxon>Sordariomycetes</taxon>
        <taxon>Sordariomycetidae</taxon>
        <taxon>Diaporthales</taxon>
        <taxon>Cryphonectriaceae</taxon>
        <taxon>Cryphonectria-Endothia species complex</taxon>
        <taxon>Cryphonectria</taxon>
    </lineage>
</organism>
<dbReference type="Gene3D" id="3.40.50.1000">
    <property type="entry name" value="HAD superfamily/HAD-like"/>
    <property type="match status" value="1"/>
</dbReference>
<dbReference type="NCBIfam" id="TIGR01493">
    <property type="entry name" value="HAD-SF-IA-v2"/>
    <property type="match status" value="1"/>
</dbReference>
<keyword evidence="1" id="KW-0378">Hydrolase</keyword>
<dbReference type="PRINTS" id="PR00413">
    <property type="entry name" value="HADHALOGNASE"/>
</dbReference>
<evidence type="ECO:0000313" key="2">
    <source>
        <dbReference type="EMBL" id="KAF3771401.1"/>
    </source>
</evidence>
<dbReference type="EMBL" id="MU032344">
    <property type="protein sequence ID" value="KAF3771401.1"/>
    <property type="molecule type" value="Genomic_DNA"/>
</dbReference>
<dbReference type="InterPro" id="IPR023214">
    <property type="entry name" value="HAD_sf"/>
</dbReference>
<dbReference type="PANTHER" id="PTHR43316:SF3">
    <property type="entry name" value="HALOACID DEHALOGENASE, TYPE II (AFU_ORTHOLOGUE AFUA_2G07750)-RELATED"/>
    <property type="match status" value="1"/>
</dbReference>
<feature type="non-terminal residue" evidence="2">
    <location>
        <position position="152"/>
    </location>
</feature>
<dbReference type="OrthoDB" id="20198at2759"/>
<evidence type="ECO:0000313" key="3">
    <source>
        <dbReference type="Proteomes" id="UP000803844"/>
    </source>
</evidence>
<sequence>MGKVDPSGGYRKESGLARAVLGPHFWCWSSAPDELLRRWSQLELWPEVPEVLARLRYKGFRIGVVTNCSRELGLAAIHNVEQHTGRGFRFDAAMTAEDSGFYKPHRVAYESILAEMDVGAGDVLFVAGSAGDVQGATDAGMKVVWHNRVGLA</sequence>
<dbReference type="PANTHER" id="PTHR43316">
    <property type="entry name" value="HYDROLASE, HALOACID DELAHOGENASE-RELATED"/>
    <property type="match status" value="1"/>
</dbReference>
<dbReference type="RefSeq" id="XP_040782362.1">
    <property type="nucleotide sequence ID" value="XM_040923006.1"/>
</dbReference>
<dbReference type="GO" id="GO:0016791">
    <property type="term" value="F:phosphatase activity"/>
    <property type="evidence" value="ECO:0007669"/>
    <property type="project" value="UniProtKB-ARBA"/>
</dbReference>
<dbReference type="SUPFAM" id="SSF56784">
    <property type="entry name" value="HAD-like"/>
    <property type="match status" value="1"/>
</dbReference>
<protein>
    <submittedName>
        <fullName evidence="2">HAD-like protein</fullName>
    </submittedName>
</protein>
<gene>
    <name evidence="2" type="ORF">M406DRAFT_354847</name>
</gene>
<dbReference type="InterPro" id="IPR036412">
    <property type="entry name" value="HAD-like_sf"/>
</dbReference>
<comment type="caution">
    <text evidence="2">The sequence shown here is derived from an EMBL/GenBank/DDBJ whole genome shotgun (WGS) entry which is preliminary data.</text>
</comment>
<evidence type="ECO:0000256" key="1">
    <source>
        <dbReference type="ARBA" id="ARBA00022801"/>
    </source>
</evidence>
<dbReference type="GeneID" id="63840135"/>
<name>A0A9P4YEH8_CRYP1</name>
<dbReference type="Proteomes" id="UP000803844">
    <property type="component" value="Unassembled WGS sequence"/>
</dbReference>
<dbReference type="Pfam" id="PF00702">
    <property type="entry name" value="Hydrolase"/>
    <property type="match status" value="1"/>
</dbReference>
<dbReference type="AlphaFoldDB" id="A0A9P4YEH8"/>
<keyword evidence="3" id="KW-1185">Reference proteome</keyword>
<dbReference type="InterPro" id="IPR006439">
    <property type="entry name" value="HAD-SF_hydro_IA"/>
</dbReference>
<accession>A0A9P4YEH8</accession>
<dbReference type="InterPro" id="IPR051540">
    <property type="entry name" value="S-2-haloacid_dehalogenase"/>
</dbReference>
<proteinExistence type="predicted"/>